<dbReference type="Pfam" id="PF01937">
    <property type="entry name" value="ARMT1-like_dom"/>
    <property type="match status" value="1"/>
</dbReference>
<evidence type="ECO:0000313" key="2">
    <source>
        <dbReference type="EMBL" id="VFJ96738.1"/>
    </source>
</evidence>
<protein>
    <recommendedName>
        <fullName evidence="1">Damage-control phosphatase ARMT1-like metal-binding domain-containing protein</fullName>
    </recommendedName>
</protein>
<dbReference type="InterPro" id="IPR036075">
    <property type="entry name" value="ARMT-1-like_metal-bd_sf"/>
</dbReference>
<proteinExistence type="predicted"/>
<feature type="domain" description="Damage-control phosphatase ARMT1-like metal-binding" evidence="1">
    <location>
        <begin position="6"/>
        <end position="279"/>
    </location>
</feature>
<sequence length="286" mass="31775">MRNRVECYPCLLKQAVEAGKMATDDEAVHWEILQEALEKIGAVGEEWLPIVMGKEMQAIVRRLADHRDPYGDIKEEYNEKAKRLLSVLEAEIDRSENAFLAALKVIAIANIIDFGAFHPDQLDLAGFFRAKSSSDFKGDIEPTVLMDAIAKADSILYVADNCGEIIFDCYFINRFLADKRVYLSVRGGPVLNDATREDLDGIFLHGCVEVMDSGDDSPGVVLSTSSDAFKEKYHSVDLVLLKGQGNFEGIGAPERENVYSLFVVKCPVIARHVGCDIDELVLMVPR</sequence>
<name>A0A450UW30_9GAMM</name>
<dbReference type="EMBL" id="CAADFF010000089">
    <property type="protein sequence ID" value="VFJ96738.1"/>
    <property type="molecule type" value="Genomic_DNA"/>
</dbReference>
<reference evidence="2" key="1">
    <citation type="submission" date="2019-02" db="EMBL/GenBank/DDBJ databases">
        <authorList>
            <person name="Gruber-Vodicka R. H."/>
            <person name="Seah K. B. B."/>
        </authorList>
    </citation>
    <scope>NUCLEOTIDE SEQUENCE</scope>
    <source>
        <strain evidence="2">BECK_M7</strain>
    </source>
</reference>
<dbReference type="AlphaFoldDB" id="A0A450UW30"/>
<dbReference type="InterPro" id="IPR014444">
    <property type="entry name" value="PH1575-like"/>
</dbReference>
<dbReference type="Gene3D" id="1.10.285.20">
    <property type="entry name" value="Uncharacterised protein PF01937, DUF89, domain 2"/>
    <property type="match status" value="1"/>
</dbReference>
<accession>A0A450UW30</accession>
<dbReference type="Gene3D" id="3.40.50.10880">
    <property type="entry name" value="Uncharacterised protein PF01937, DUF89, domain 3"/>
    <property type="match status" value="1"/>
</dbReference>
<dbReference type="InterPro" id="IPR002791">
    <property type="entry name" value="ARMT1-like_metal-bd"/>
</dbReference>
<evidence type="ECO:0000259" key="1">
    <source>
        <dbReference type="Pfam" id="PF01937"/>
    </source>
</evidence>
<gene>
    <name evidence="2" type="ORF">BECKLFY1418B_GA0070995_10895</name>
</gene>
<dbReference type="Gene3D" id="1.10.8.380">
    <property type="entry name" value="Uncharacterised protein PF01937, DUF89, domain 1"/>
    <property type="match status" value="1"/>
</dbReference>
<organism evidence="2">
    <name type="scientific">Candidatus Kentrum sp. LFY</name>
    <dbReference type="NCBI Taxonomy" id="2126342"/>
    <lineage>
        <taxon>Bacteria</taxon>
        <taxon>Pseudomonadati</taxon>
        <taxon>Pseudomonadota</taxon>
        <taxon>Gammaproteobacteria</taxon>
        <taxon>Candidatus Kentrum</taxon>
    </lineage>
</organism>
<dbReference type="SUPFAM" id="SSF111321">
    <property type="entry name" value="AF1104-like"/>
    <property type="match status" value="1"/>
</dbReference>
<dbReference type="PIRSF" id="PIRSF006593">
    <property type="entry name" value="UCP006593"/>
    <property type="match status" value="1"/>
</dbReference>